<dbReference type="Proteomes" id="UP001139289">
    <property type="component" value="Unassembled WGS sequence"/>
</dbReference>
<keyword evidence="1" id="KW-0456">Lyase</keyword>
<name>A0A9X1S1H9_9MICO</name>
<evidence type="ECO:0000313" key="1">
    <source>
        <dbReference type="EMBL" id="MCC2029878.1"/>
    </source>
</evidence>
<sequence>MRIWSVHPRHLDRQALIACWRETLLAQKVLVGETRGYTRHPQLERFQAQADPIASVGVYLEALADEADARGYRFDRTRIRVAGAEVPQIDVTEGQLALEWRHLRTKLAARSPEVLARWQNLAAPDSHPLFRVTPGPVASWERAVPRETGPAR</sequence>
<dbReference type="RefSeq" id="WP_227530872.1">
    <property type="nucleotide sequence ID" value="NZ_JAGTTM010000003.1"/>
</dbReference>
<dbReference type="AlphaFoldDB" id="A0A9X1S1H9"/>
<protein>
    <submittedName>
        <fullName evidence="1">DNA lyase</fullName>
    </submittedName>
</protein>
<gene>
    <name evidence="1" type="ORF">KEC56_10180</name>
</gene>
<evidence type="ECO:0000313" key="2">
    <source>
        <dbReference type="Proteomes" id="UP001139289"/>
    </source>
</evidence>
<dbReference type="EMBL" id="JAGTTM010000003">
    <property type="protein sequence ID" value="MCC2029878.1"/>
    <property type="molecule type" value="Genomic_DNA"/>
</dbReference>
<reference evidence="1" key="1">
    <citation type="submission" date="2021-04" db="EMBL/GenBank/DDBJ databases">
        <title>Microbacterium tenobrionis sp. nov. and Microbacterium allomyrinae sp. nov., isolated from larvae of Tenobrio molitor and Allomyrina dichotoma, respectively.</title>
        <authorList>
            <person name="Lee S.D."/>
        </authorList>
    </citation>
    <scope>NUCLEOTIDE SEQUENCE</scope>
    <source>
        <strain evidence="1">YMB-B2</strain>
    </source>
</reference>
<dbReference type="GO" id="GO:0016829">
    <property type="term" value="F:lyase activity"/>
    <property type="evidence" value="ECO:0007669"/>
    <property type="project" value="UniProtKB-KW"/>
</dbReference>
<organism evidence="1 2">
    <name type="scientific">Microbacterium tenebrionis</name>
    <dbReference type="NCBI Taxonomy" id="2830665"/>
    <lineage>
        <taxon>Bacteria</taxon>
        <taxon>Bacillati</taxon>
        <taxon>Actinomycetota</taxon>
        <taxon>Actinomycetes</taxon>
        <taxon>Micrococcales</taxon>
        <taxon>Microbacteriaceae</taxon>
        <taxon>Microbacterium</taxon>
    </lineage>
</organism>
<keyword evidence="2" id="KW-1185">Reference proteome</keyword>
<comment type="caution">
    <text evidence="1">The sequence shown here is derived from an EMBL/GenBank/DDBJ whole genome shotgun (WGS) entry which is preliminary data.</text>
</comment>
<proteinExistence type="predicted"/>
<dbReference type="InterPro" id="IPR004260">
    <property type="entry name" value="Pyr-dimer_DNA_glycosylase"/>
</dbReference>
<accession>A0A9X1S1H9</accession>
<dbReference type="Pfam" id="PF03013">
    <property type="entry name" value="Pyr_excise"/>
    <property type="match status" value="1"/>
</dbReference>